<reference evidence="6 7" key="1">
    <citation type="submission" date="2017-09" db="EMBL/GenBank/DDBJ databases">
        <authorList>
            <person name="Ehlers B."/>
            <person name="Leendertz F.H."/>
        </authorList>
    </citation>
    <scope>NUCLEOTIDE SEQUENCE [LARGE SCALE GENOMIC DNA]</scope>
    <source>
        <strain evidence="6 7">DSM 46844</strain>
    </source>
</reference>
<dbReference type="CDD" id="cd04673">
    <property type="entry name" value="NUDIX_ADPRase"/>
    <property type="match status" value="1"/>
</dbReference>
<protein>
    <submittedName>
        <fullName evidence="6">ADP-ribose pyrophosphatase YjhB, NUDIX family</fullName>
    </submittedName>
</protein>
<keyword evidence="3 4" id="KW-0378">Hydrolase</keyword>
<dbReference type="InterPro" id="IPR015797">
    <property type="entry name" value="NUDIX_hydrolase-like_dom_sf"/>
</dbReference>
<keyword evidence="7" id="KW-1185">Reference proteome</keyword>
<proteinExistence type="inferred from homology"/>
<evidence type="ECO:0000256" key="2">
    <source>
        <dbReference type="ARBA" id="ARBA00005582"/>
    </source>
</evidence>
<evidence type="ECO:0000259" key="5">
    <source>
        <dbReference type="PROSITE" id="PS51462"/>
    </source>
</evidence>
<feature type="domain" description="Nudix hydrolase" evidence="5">
    <location>
        <begin position="12"/>
        <end position="140"/>
    </location>
</feature>
<dbReference type="InterPro" id="IPR000086">
    <property type="entry name" value="NUDIX_hydrolase_dom"/>
</dbReference>
<dbReference type="AlphaFoldDB" id="A0A285EHE7"/>
<dbReference type="InterPro" id="IPR020476">
    <property type="entry name" value="Nudix_hydrolase"/>
</dbReference>
<evidence type="ECO:0000313" key="6">
    <source>
        <dbReference type="EMBL" id="SNX98417.1"/>
    </source>
</evidence>
<dbReference type="SUPFAM" id="SSF55811">
    <property type="entry name" value="Nudix"/>
    <property type="match status" value="1"/>
</dbReference>
<dbReference type="EMBL" id="OBDO01000010">
    <property type="protein sequence ID" value="SNX98417.1"/>
    <property type="molecule type" value="Genomic_DNA"/>
</dbReference>
<dbReference type="PANTHER" id="PTHR43046">
    <property type="entry name" value="GDP-MANNOSE MANNOSYL HYDROLASE"/>
    <property type="match status" value="1"/>
</dbReference>
<evidence type="ECO:0000256" key="1">
    <source>
        <dbReference type="ARBA" id="ARBA00001946"/>
    </source>
</evidence>
<dbReference type="Pfam" id="PF00293">
    <property type="entry name" value="NUDIX"/>
    <property type="match status" value="1"/>
</dbReference>
<dbReference type="GO" id="GO:0016787">
    <property type="term" value="F:hydrolase activity"/>
    <property type="evidence" value="ECO:0007669"/>
    <property type="project" value="UniProtKB-KW"/>
</dbReference>
<name>A0A285EHE7_9ACTN</name>
<evidence type="ECO:0000256" key="4">
    <source>
        <dbReference type="RuleBase" id="RU003476"/>
    </source>
</evidence>
<dbReference type="PANTHER" id="PTHR43046:SF14">
    <property type="entry name" value="MUTT_NUDIX FAMILY PROTEIN"/>
    <property type="match status" value="1"/>
</dbReference>
<evidence type="ECO:0000313" key="7">
    <source>
        <dbReference type="Proteomes" id="UP000219514"/>
    </source>
</evidence>
<sequence>MPPDPAARPTTPVVACVGAVVHDPRGRLLLIRRGHEPGRGLWSVPGGRVEPGESLEAAVQREVLEETGLRVRAGAPVGRIEVPGPGVVYDVVDLACTLLDPDAVPVAGDDADAVAFVTAADLERLACTPRLLETLRGWGVLPA</sequence>
<dbReference type="PROSITE" id="PS51462">
    <property type="entry name" value="NUDIX"/>
    <property type="match status" value="1"/>
</dbReference>
<dbReference type="RefSeq" id="WP_172442547.1">
    <property type="nucleotide sequence ID" value="NZ_JACHXB010000005.1"/>
</dbReference>
<dbReference type="Gene3D" id="3.90.79.10">
    <property type="entry name" value="Nucleoside Triphosphate Pyrophosphohydrolase"/>
    <property type="match status" value="1"/>
</dbReference>
<dbReference type="PRINTS" id="PR00502">
    <property type="entry name" value="NUDIXFAMILY"/>
</dbReference>
<dbReference type="Proteomes" id="UP000219514">
    <property type="component" value="Unassembled WGS sequence"/>
</dbReference>
<organism evidence="6 7">
    <name type="scientific">Geodermatophilus sabuli</name>
    <dbReference type="NCBI Taxonomy" id="1564158"/>
    <lineage>
        <taxon>Bacteria</taxon>
        <taxon>Bacillati</taxon>
        <taxon>Actinomycetota</taxon>
        <taxon>Actinomycetes</taxon>
        <taxon>Geodermatophilales</taxon>
        <taxon>Geodermatophilaceae</taxon>
        <taxon>Geodermatophilus</taxon>
    </lineage>
</organism>
<comment type="cofactor">
    <cofactor evidence="1">
        <name>Mg(2+)</name>
        <dbReference type="ChEBI" id="CHEBI:18420"/>
    </cofactor>
</comment>
<dbReference type="InterPro" id="IPR020084">
    <property type="entry name" value="NUDIX_hydrolase_CS"/>
</dbReference>
<gene>
    <name evidence="6" type="ORF">SAMN06893097_110201</name>
</gene>
<evidence type="ECO:0000256" key="3">
    <source>
        <dbReference type="ARBA" id="ARBA00022801"/>
    </source>
</evidence>
<accession>A0A285EHE7</accession>
<comment type="similarity">
    <text evidence="2 4">Belongs to the Nudix hydrolase family.</text>
</comment>
<dbReference type="PROSITE" id="PS00893">
    <property type="entry name" value="NUDIX_BOX"/>
    <property type="match status" value="1"/>
</dbReference>